<dbReference type="AlphaFoldDB" id="A0A1D2J4U7"/>
<comment type="caution">
    <text evidence="1">The sequence shown here is derived from an EMBL/GenBank/DDBJ whole genome shotgun (WGS) entry which is preliminary data.</text>
</comment>
<organism evidence="1 2">
    <name type="scientific">Paracoccidioides brasiliensis</name>
    <dbReference type="NCBI Taxonomy" id="121759"/>
    <lineage>
        <taxon>Eukaryota</taxon>
        <taxon>Fungi</taxon>
        <taxon>Dikarya</taxon>
        <taxon>Ascomycota</taxon>
        <taxon>Pezizomycotina</taxon>
        <taxon>Eurotiomycetes</taxon>
        <taxon>Eurotiomycetidae</taxon>
        <taxon>Onygenales</taxon>
        <taxon>Ajellomycetaceae</taxon>
        <taxon>Paracoccidioides</taxon>
    </lineage>
</organism>
<gene>
    <name evidence="1" type="ORF">ACO22_07365</name>
</gene>
<accession>A0A1D2J4U7</accession>
<sequence length="44" mass="5131">MAATQFYSNISLDTEDDDEILEKAKTTNSENFRWKLTVNGHPIW</sequence>
<dbReference type="Proteomes" id="UP000242814">
    <property type="component" value="Unassembled WGS sequence"/>
</dbReference>
<dbReference type="EMBL" id="LZYO01000514">
    <property type="protein sequence ID" value="ODH13332.1"/>
    <property type="molecule type" value="Genomic_DNA"/>
</dbReference>
<protein>
    <submittedName>
        <fullName evidence="1">Uncharacterized protein</fullName>
    </submittedName>
</protein>
<name>A0A1D2J4U7_PARBR</name>
<reference evidence="1 2" key="1">
    <citation type="submission" date="2016-06" db="EMBL/GenBank/DDBJ databases">
        <authorList>
            <person name="Kjaerup R.B."/>
            <person name="Dalgaard T.S."/>
            <person name="Juul-Madsen H.R."/>
        </authorList>
    </citation>
    <scope>NUCLEOTIDE SEQUENCE [LARGE SCALE GENOMIC DNA]</scope>
    <source>
        <strain evidence="1 2">Pb300</strain>
    </source>
</reference>
<evidence type="ECO:0000313" key="2">
    <source>
        <dbReference type="Proteomes" id="UP000242814"/>
    </source>
</evidence>
<evidence type="ECO:0000313" key="1">
    <source>
        <dbReference type="EMBL" id="ODH13332.1"/>
    </source>
</evidence>
<proteinExistence type="predicted"/>